<accession>A0ACB1B2I0</accession>
<dbReference type="Proteomes" id="UP001497535">
    <property type="component" value="Unassembled WGS sequence"/>
</dbReference>
<comment type="caution">
    <text evidence="1">The sequence shown here is derived from an EMBL/GenBank/DDBJ whole genome shotgun (WGS) entry which is preliminary data.</text>
</comment>
<keyword evidence="2" id="KW-1185">Reference proteome</keyword>
<name>A0ACB1B2I0_MELEN</name>
<proteinExistence type="predicted"/>
<reference evidence="1" key="1">
    <citation type="submission" date="2023-11" db="EMBL/GenBank/DDBJ databases">
        <authorList>
            <person name="Poullet M."/>
        </authorList>
    </citation>
    <scope>NUCLEOTIDE SEQUENCE</scope>
    <source>
        <strain evidence="1">E1834</strain>
    </source>
</reference>
<dbReference type="EMBL" id="CAVMJV010000162">
    <property type="protein sequence ID" value="CAK5118217.1"/>
    <property type="molecule type" value="Genomic_DNA"/>
</dbReference>
<organism evidence="1 2">
    <name type="scientific">Meloidogyne enterolobii</name>
    <name type="common">Root-knot nematode worm</name>
    <name type="synonym">Meloidogyne mayaguensis</name>
    <dbReference type="NCBI Taxonomy" id="390850"/>
    <lineage>
        <taxon>Eukaryota</taxon>
        <taxon>Metazoa</taxon>
        <taxon>Ecdysozoa</taxon>
        <taxon>Nematoda</taxon>
        <taxon>Chromadorea</taxon>
        <taxon>Rhabditida</taxon>
        <taxon>Tylenchina</taxon>
        <taxon>Tylenchomorpha</taxon>
        <taxon>Tylenchoidea</taxon>
        <taxon>Meloidogynidae</taxon>
        <taxon>Meloidogyninae</taxon>
        <taxon>Meloidogyne</taxon>
    </lineage>
</organism>
<evidence type="ECO:0000313" key="1">
    <source>
        <dbReference type="EMBL" id="CAK5118217.1"/>
    </source>
</evidence>
<sequence>MFLLLYFVGTANELMAFRFGQQAHGKGWCYYRSKGMILIENRHFYFSGHNLR</sequence>
<evidence type="ECO:0000313" key="2">
    <source>
        <dbReference type="Proteomes" id="UP001497535"/>
    </source>
</evidence>
<protein>
    <submittedName>
        <fullName evidence="1">Uncharacterized protein</fullName>
    </submittedName>
</protein>
<gene>
    <name evidence="1" type="ORF">MENTE1834_LOCUS46221</name>
</gene>